<name>A0ABU9GLY0_9GAMM</name>
<feature type="transmembrane region" description="Helical" evidence="3">
    <location>
        <begin position="20"/>
        <end position="36"/>
    </location>
</feature>
<dbReference type="InterPro" id="IPR050768">
    <property type="entry name" value="UPF0353/GerABKA_families"/>
</dbReference>
<dbReference type="InterPro" id="IPR011990">
    <property type="entry name" value="TPR-like_helical_dom_sf"/>
</dbReference>
<dbReference type="RefSeq" id="WP_341596262.1">
    <property type="nucleotide sequence ID" value="NZ_JBAKAZ010000004.1"/>
</dbReference>
<dbReference type="PANTHER" id="PTHR22550">
    <property type="entry name" value="SPORE GERMINATION PROTEIN"/>
    <property type="match status" value="1"/>
</dbReference>
<evidence type="ECO:0000313" key="5">
    <source>
        <dbReference type="EMBL" id="MEL0628312.1"/>
    </source>
</evidence>
<keyword evidence="6" id="KW-1185">Reference proteome</keyword>
<dbReference type="PANTHER" id="PTHR22550:SF14">
    <property type="entry name" value="VWFA DOMAIN-CONTAINING PROTEIN"/>
    <property type="match status" value="1"/>
</dbReference>
<dbReference type="Gene3D" id="1.25.40.10">
    <property type="entry name" value="Tetratricopeptide repeat domain"/>
    <property type="match status" value="1"/>
</dbReference>
<accession>A0ABU9GLY0</accession>
<dbReference type="Pfam" id="PF00515">
    <property type="entry name" value="TPR_1"/>
    <property type="match status" value="1"/>
</dbReference>
<keyword evidence="3" id="KW-0812">Transmembrane</keyword>
<feature type="compositionally biased region" description="Low complexity" evidence="2">
    <location>
        <begin position="470"/>
        <end position="640"/>
    </location>
</feature>
<feature type="region of interest" description="Disordered" evidence="2">
    <location>
        <begin position="467"/>
        <end position="676"/>
    </location>
</feature>
<dbReference type="InterPro" id="IPR036465">
    <property type="entry name" value="vWFA_dom_sf"/>
</dbReference>
<dbReference type="SUPFAM" id="SSF53300">
    <property type="entry name" value="vWA-like"/>
    <property type="match status" value="1"/>
</dbReference>
<dbReference type="InterPro" id="IPR002035">
    <property type="entry name" value="VWF_A"/>
</dbReference>
<evidence type="ECO:0000256" key="1">
    <source>
        <dbReference type="PROSITE-ProRule" id="PRU00339"/>
    </source>
</evidence>
<feature type="domain" description="VWFA" evidence="4">
    <location>
        <begin position="100"/>
        <end position="206"/>
    </location>
</feature>
<evidence type="ECO:0000256" key="2">
    <source>
        <dbReference type="SAM" id="MobiDB-lite"/>
    </source>
</evidence>
<proteinExistence type="predicted"/>
<gene>
    <name evidence="5" type="ORF">V6256_01710</name>
</gene>
<dbReference type="SMART" id="SM00028">
    <property type="entry name" value="TPR"/>
    <property type="match status" value="2"/>
</dbReference>
<feature type="transmembrane region" description="Helical" evidence="3">
    <location>
        <begin position="67"/>
        <end position="85"/>
    </location>
</feature>
<comment type="caution">
    <text evidence="5">The sequence shown here is derived from an EMBL/GenBank/DDBJ whole genome shotgun (WGS) entry which is preliminary data.</text>
</comment>
<reference evidence="5 6" key="1">
    <citation type="submission" date="2024-02" db="EMBL/GenBank/DDBJ databases">
        <title>Bacteria isolated from the canopy kelp, Nereocystis luetkeana.</title>
        <authorList>
            <person name="Pfister C.A."/>
            <person name="Younker I.T."/>
            <person name="Light S.H."/>
        </authorList>
    </citation>
    <scope>NUCLEOTIDE SEQUENCE [LARGE SCALE GENOMIC DNA]</scope>
    <source>
        <strain evidence="5 6">TI.1.05</strain>
    </source>
</reference>
<dbReference type="Pfam" id="PF13519">
    <property type="entry name" value="VWA_2"/>
    <property type="match status" value="1"/>
</dbReference>
<dbReference type="Gene3D" id="3.40.50.410">
    <property type="entry name" value="von Willebrand factor, type A domain"/>
    <property type="match status" value="1"/>
</dbReference>
<evidence type="ECO:0000259" key="4">
    <source>
        <dbReference type="Pfam" id="PF13519"/>
    </source>
</evidence>
<organism evidence="5 6">
    <name type="scientific">Psychromonas aquatilis</name>
    <dbReference type="NCBI Taxonomy" id="2005072"/>
    <lineage>
        <taxon>Bacteria</taxon>
        <taxon>Pseudomonadati</taxon>
        <taxon>Pseudomonadota</taxon>
        <taxon>Gammaproteobacteria</taxon>
        <taxon>Alteromonadales</taxon>
        <taxon>Psychromonadaceae</taxon>
        <taxon>Psychromonas</taxon>
    </lineage>
</organism>
<dbReference type="InterPro" id="IPR019734">
    <property type="entry name" value="TPR_rpt"/>
</dbReference>
<protein>
    <submittedName>
        <fullName evidence="5">VWA domain-containing protein</fullName>
    </submittedName>
</protein>
<keyword evidence="3" id="KW-1133">Transmembrane helix</keyword>
<evidence type="ECO:0000313" key="6">
    <source>
        <dbReference type="Proteomes" id="UP001369082"/>
    </source>
</evidence>
<dbReference type="EMBL" id="JBAKAZ010000004">
    <property type="protein sequence ID" value="MEL0628312.1"/>
    <property type="molecule type" value="Genomic_DNA"/>
</dbReference>
<dbReference type="SUPFAM" id="SSF48452">
    <property type="entry name" value="TPR-like"/>
    <property type="match status" value="1"/>
</dbReference>
<evidence type="ECO:0000256" key="3">
    <source>
        <dbReference type="SAM" id="Phobius"/>
    </source>
</evidence>
<dbReference type="Proteomes" id="UP001369082">
    <property type="component" value="Unassembled WGS sequence"/>
</dbReference>
<keyword evidence="3" id="KW-0472">Membrane</keyword>
<sequence length="711" mass="80251">MNFNDSIIHNLNALEFLRPYWLIGLAAVLLLNVWHLKGRSKQQTHGIAAHLSEHLVTQAETHKTSRLTLNLIAIIAFIALAGPSIRSVKLPVYQIQKAQVIAFDLSYSMYATDIKPNRLSRAKYKAIDLLNRWTEGDKALIAYAGDAFAITPLTSDSKSIITHINNLSPDLMPVRGSRPDLALDKAISLLQSAGYQEGHIVFITDGFDKNSVDKMQTTLKGSKWTVSVLAVATPEGSTIPTADGSLLRDSNNNIVFPKLQPDTLTPVAEISGGVYRTFDAQGKDIAALADIYKDNGALKKDKDSSAHAENKILIDDGYWLSILLLPLLILLFRKGVFYIALLALTLPLSTPKVQASIWQNEQQNAYQAFQEGDYQSASETFEDQAWKASALFKNKQYEEAELAYKAQQKQQPNDANTLYNLGNTQAIQEKYEAALASYNAALAIDPDFKLAQENKAIVEDLLKKKEEQEQQNQQQDQQSEQQQDQQQDQQSGQQQDQQQNQQSGQQQNQQQDQQSGQQQNQQQDQQSGQQQNQQQDQQSGQQQNQQQDKQSGQQQNQQQDQQSGQQQNQQQDQQSGQQQNQQQDQQSGQQQNQQQDQQSGQQQNQQQDQQSGQQQNQQQQQDQSEPEQQGQQQQQQSAQQALGKAQQQDNAENNVGAMQPSSEENQEYEELPNWLKNMPDDPALLLRNKMRLEYQKRSNNPVQQNNNGEIW</sequence>
<keyword evidence="1" id="KW-0802">TPR repeat</keyword>
<feature type="repeat" description="TPR" evidence="1">
    <location>
        <begin position="415"/>
        <end position="448"/>
    </location>
</feature>
<dbReference type="PROSITE" id="PS50005">
    <property type="entry name" value="TPR"/>
    <property type="match status" value="1"/>
</dbReference>